<feature type="chain" id="PRO_5022236329" evidence="1">
    <location>
        <begin position="24"/>
        <end position="541"/>
    </location>
</feature>
<dbReference type="RefSeq" id="WP_141613998.1">
    <property type="nucleotide sequence ID" value="NZ_CP041253.1"/>
</dbReference>
<gene>
    <name evidence="3" type="ORF">FKX85_06725</name>
</gene>
<dbReference type="Pfam" id="PF17161">
    <property type="entry name" value="DUF5123"/>
    <property type="match status" value="1"/>
</dbReference>
<evidence type="ECO:0000313" key="4">
    <source>
        <dbReference type="Proteomes" id="UP000316614"/>
    </source>
</evidence>
<dbReference type="PROSITE" id="PS51257">
    <property type="entry name" value="PROKAR_LIPOPROTEIN"/>
    <property type="match status" value="1"/>
</dbReference>
<dbReference type="KEGG" id="echi:FKX85_06725"/>
<dbReference type="EMBL" id="CP041253">
    <property type="protein sequence ID" value="QDH78744.1"/>
    <property type="molecule type" value="Genomic_DNA"/>
</dbReference>
<accession>A0A514CGG1</accession>
<keyword evidence="1" id="KW-0732">Signal</keyword>
<dbReference type="InterPro" id="IPR033427">
    <property type="entry name" value="DUF5123"/>
</dbReference>
<dbReference type="InterPro" id="IPR011050">
    <property type="entry name" value="Pectin_lyase_fold/virulence"/>
</dbReference>
<protein>
    <submittedName>
        <fullName evidence="3">DUF5123 domain-containing protein</fullName>
    </submittedName>
</protein>
<evidence type="ECO:0000259" key="2">
    <source>
        <dbReference type="Pfam" id="PF17161"/>
    </source>
</evidence>
<evidence type="ECO:0000313" key="3">
    <source>
        <dbReference type="EMBL" id="QDH78744.1"/>
    </source>
</evidence>
<evidence type="ECO:0000256" key="1">
    <source>
        <dbReference type="SAM" id="SignalP"/>
    </source>
</evidence>
<dbReference type="OrthoDB" id="691503at2"/>
<keyword evidence="4" id="KW-1185">Reference proteome</keyword>
<proteinExistence type="predicted"/>
<organism evidence="3 4">
    <name type="scientific">Echinicola soli</name>
    <dbReference type="NCBI Taxonomy" id="2591634"/>
    <lineage>
        <taxon>Bacteria</taxon>
        <taxon>Pseudomonadati</taxon>
        <taxon>Bacteroidota</taxon>
        <taxon>Cytophagia</taxon>
        <taxon>Cytophagales</taxon>
        <taxon>Cyclobacteriaceae</taxon>
        <taxon>Echinicola</taxon>
    </lineage>
</organism>
<dbReference type="AlphaFoldDB" id="A0A514CGG1"/>
<name>A0A514CGG1_9BACT</name>
<feature type="domain" description="DUF5123" evidence="2">
    <location>
        <begin position="419"/>
        <end position="536"/>
    </location>
</feature>
<dbReference type="Proteomes" id="UP000316614">
    <property type="component" value="Chromosome"/>
</dbReference>
<sequence>MKLKNIMLGVVALLSTLMFSCMDDINDWPVDPSHNRLFRSLVLDVVEALPTAVELKYNQVVDADKYIFEFSEDSLQFTEIVKTVEVLADTLTPFSASTQSTKTEYRTVFEELDGTTAYSVRMYAVDISTGLESGFNELFFETPAEQLFTSYVAYTNRLEMVWAPSDRVTTLILSDPLTEEVLIEKSLSPEEITTGRAVFEGLSPGVEYMAQIYNNEKVRGTLSVQTSGIAGGFVIDVNVGDDLSTVIENAVSQGYSELILSFAGQAPYELGSFTIPNGVTGLSFTGSPDVNGELPHLNLEEVRLSDLNFDDLIFENVEVTGDYGRYFIFIGDDGTELDEIIFRNSRLSDFRSIVRLGNNQIDITNVLFENCQIDNVGGYGVVNIGGSTPTLDTLSFTNSTLTELATQLMDVRNSIGEVHIGNCTFVNLSTSMSQLLRMDTNNLLLSVTTTNNIFAGNNGGASVNSLSFDMGQTGLNVSFGGSYITTDLEINRYDFANITLFQGTTYELFLDPDNRDFTLNPDSGFGGRGVAGDPRWWYSEE</sequence>
<reference evidence="3 4" key="1">
    <citation type="submission" date="2019-06" db="EMBL/GenBank/DDBJ databases">
        <title>Echinicola alkalisoli sp. nov. isolated from saline soil.</title>
        <authorList>
            <person name="Sun J.-Q."/>
            <person name="Xu L."/>
        </authorList>
    </citation>
    <scope>NUCLEOTIDE SEQUENCE [LARGE SCALE GENOMIC DNA]</scope>
    <source>
        <strain evidence="3 4">LN3S3</strain>
    </source>
</reference>
<dbReference type="SUPFAM" id="SSF51126">
    <property type="entry name" value="Pectin lyase-like"/>
    <property type="match status" value="1"/>
</dbReference>
<feature type="signal peptide" evidence="1">
    <location>
        <begin position="1"/>
        <end position="23"/>
    </location>
</feature>